<feature type="compositionally biased region" description="Basic and acidic residues" evidence="1">
    <location>
        <begin position="102"/>
        <end position="118"/>
    </location>
</feature>
<evidence type="ECO:0000313" key="3">
    <source>
        <dbReference type="Proteomes" id="UP000005777"/>
    </source>
</evidence>
<dbReference type="HOGENOM" id="CLU_131526_0_1_11"/>
<sequence length="144" mass="15359">MADVNLDSLAQGARDIFLAGVGLAATGVDKSKEIIDALVKKGEITVEQGKNLNTELSRKAKDKATDAISDAQDRLLRVRLAAMSDQERQEYVAKVSRLAVDLSKKKDSQESADNKESGRQAADGKTTDKAHDSATDDQAAGADK</sequence>
<dbReference type="eggNOG" id="COG3937">
    <property type="taxonomic scope" value="Bacteria"/>
</dbReference>
<feature type="region of interest" description="Disordered" evidence="1">
    <location>
        <begin position="102"/>
        <end position="144"/>
    </location>
</feature>
<name>W5IIB6_SCAIO</name>
<evidence type="ECO:0000256" key="1">
    <source>
        <dbReference type="SAM" id="MobiDB-lite"/>
    </source>
</evidence>
<proteinExistence type="predicted"/>
<dbReference type="RefSeq" id="WP_006292562.1">
    <property type="nucleotide sequence ID" value="NZ_GG770225.1"/>
</dbReference>
<protein>
    <recommendedName>
        <fullName evidence="4">Poly(Hydroxyalkanoate) granule-associated protein</fullName>
    </recommendedName>
</protein>
<accession>W5IIB6</accession>
<dbReference type="AlphaFoldDB" id="W5IIB6"/>
<organism evidence="2 3">
    <name type="scientific">Scardovia inopinata F0304</name>
    <dbReference type="NCBI Taxonomy" id="641146"/>
    <lineage>
        <taxon>Bacteria</taxon>
        <taxon>Bacillati</taxon>
        <taxon>Actinomycetota</taxon>
        <taxon>Actinomycetes</taxon>
        <taxon>Bifidobacteriales</taxon>
        <taxon>Bifidobacteriaceae</taxon>
        <taxon>Scardovia</taxon>
    </lineage>
</organism>
<comment type="caution">
    <text evidence="2">The sequence shown here is derived from an EMBL/GenBank/DDBJ whole genome shotgun (WGS) entry which is preliminary data.</text>
</comment>
<evidence type="ECO:0008006" key="4">
    <source>
        <dbReference type="Google" id="ProtNLM"/>
    </source>
</evidence>
<reference evidence="2 3" key="1">
    <citation type="submission" date="2012-01" db="EMBL/GenBank/DDBJ databases">
        <title>The Genome Sequence of Scardovia inopinata F0304.</title>
        <authorList>
            <consortium name="The Broad Institute Genome Sequencing Platform"/>
            <person name="Ward D."/>
            <person name="Earl A."/>
            <person name="Feldgarden M."/>
            <person name="Gevers D."/>
            <person name="Young S."/>
            <person name="Zeng Q."/>
            <person name="Koehrsen M."/>
            <person name="Alvarado L."/>
            <person name="Berlin A.M."/>
            <person name="Borenstein D."/>
            <person name="Chapman S.B."/>
            <person name="Chen Z."/>
            <person name="Engels R."/>
            <person name="Freedman E."/>
            <person name="Gellesch M."/>
            <person name="Goldberg J."/>
            <person name="Griggs A."/>
            <person name="Gujja S."/>
            <person name="Heilman E.R."/>
            <person name="Heiman D.I."/>
            <person name="Hepburn T.A."/>
            <person name="Howarth C."/>
            <person name="Jen D."/>
            <person name="Larson L."/>
            <person name="Mehta T."/>
            <person name="Park D."/>
            <person name="Pearson M."/>
            <person name="Richards J."/>
            <person name="Roberts A."/>
            <person name="Saif S."/>
            <person name="Shea T.D."/>
            <person name="Shenoy N."/>
            <person name="Sisk P."/>
            <person name="Stolte C."/>
            <person name="Sykes S.N."/>
            <person name="Walk T."/>
            <person name="White J."/>
            <person name="Yandava C."/>
            <person name="Izard J."/>
            <person name="Baranova O.V."/>
            <person name="Blanton J.M."/>
            <person name="Tanner A.C."/>
            <person name="Dewhirst F."/>
            <person name="Haas B."/>
            <person name="Nusbaum C."/>
            <person name="Birren B."/>
        </authorList>
    </citation>
    <scope>NUCLEOTIDE SEQUENCE [LARGE SCALE GENOMIC DNA]</scope>
    <source>
        <strain evidence="2 3">F0304</strain>
    </source>
</reference>
<feature type="compositionally biased region" description="Basic and acidic residues" evidence="1">
    <location>
        <begin position="125"/>
        <end position="134"/>
    </location>
</feature>
<gene>
    <name evidence="2" type="ORF">HMPREF9020_00222</name>
</gene>
<dbReference type="EMBL" id="ADCX01000002">
    <property type="protein sequence ID" value="EFG26600.1"/>
    <property type="molecule type" value="Genomic_DNA"/>
</dbReference>
<dbReference type="Proteomes" id="UP000005777">
    <property type="component" value="Unassembled WGS sequence"/>
</dbReference>
<evidence type="ECO:0000313" key="2">
    <source>
        <dbReference type="EMBL" id="EFG26600.1"/>
    </source>
</evidence>
<keyword evidence="3" id="KW-1185">Reference proteome</keyword>